<dbReference type="STRING" id="133412.A0A1R1YHL7"/>
<evidence type="ECO:0000313" key="3">
    <source>
        <dbReference type="Proteomes" id="UP000187283"/>
    </source>
</evidence>
<feature type="compositionally biased region" description="Basic and acidic residues" evidence="1">
    <location>
        <begin position="486"/>
        <end position="497"/>
    </location>
</feature>
<accession>A0A1R1YHL7</accession>
<dbReference type="OrthoDB" id="5563016at2759"/>
<dbReference type="AlphaFoldDB" id="A0A1R1YHL7"/>
<feature type="compositionally biased region" description="Polar residues" evidence="1">
    <location>
        <begin position="257"/>
        <end position="283"/>
    </location>
</feature>
<feature type="region of interest" description="Disordered" evidence="1">
    <location>
        <begin position="257"/>
        <end position="301"/>
    </location>
</feature>
<dbReference type="GO" id="GO:0030036">
    <property type="term" value="P:actin cytoskeleton organization"/>
    <property type="evidence" value="ECO:0007669"/>
    <property type="project" value="TreeGrafter"/>
</dbReference>
<reference evidence="2 3" key="1">
    <citation type="submission" date="2017-01" db="EMBL/GenBank/DDBJ databases">
        <authorList>
            <person name="Mah S.A."/>
            <person name="Swanson W.J."/>
            <person name="Moy G.W."/>
            <person name="Vacquier V.D."/>
        </authorList>
    </citation>
    <scope>NUCLEOTIDE SEQUENCE [LARGE SCALE GENOMIC DNA]</scope>
    <source>
        <strain evidence="2 3">GSMNP</strain>
    </source>
</reference>
<gene>
    <name evidence="2" type="ORF">AYI70_g195</name>
</gene>
<protein>
    <submittedName>
        <fullName evidence="2">Uncharacterized protein</fullName>
    </submittedName>
</protein>
<dbReference type="PANTHER" id="PTHR12751:SF18">
    <property type="entry name" value="PHOSPHATASE AND ACTIN REGULATOR 1"/>
    <property type="match status" value="1"/>
</dbReference>
<dbReference type="EMBL" id="LSSN01000021">
    <property type="protein sequence ID" value="OMJ26412.1"/>
    <property type="molecule type" value="Genomic_DNA"/>
</dbReference>
<feature type="compositionally biased region" description="Polar residues" evidence="1">
    <location>
        <begin position="1"/>
        <end position="14"/>
    </location>
</feature>
<feature type="region of interest" description="Disordered" evidence="1">
    <location>
        <begin position="486"/>
        <end position="505"/>
    </location>
</feature>
<dbReference type="Proteomes" id="UP000187283">
    <property type="component" value="Unassembled WGS sequence"/>
</dbReference>
<evidence type="ECO:0000313" key="2">
    <source>
        <dbReference type="EMBL" id="OMJ26412.1"/>
    </source>
</evidence>
<proteinExistence type="predicted"/>
<comment type="caution">
    <text evidence="2">The sequence shown here is derived from an EMBL/GenBank/DDBJ whole genome shotgun (WGS) entry which is preliminary data.</text>
</comment>
<name>A0A1R1YHL7_9FUNG</name>
<keyword evidence="3" id="KW-1185">Reference proteome</keyword>
<feature type="compositionally biased region" description="Low complexity" evidence="1">
    <location>
        <begin position="284"/>
        <end position="299"/>
    </location>
</feature>
<feature type="region of interest" description="Disordered" evidence="1">
    <location>
        <begin position="1"/>
        <end position="46"/>
    </location>
</feature>
<sequence>MLRSNSAANFTEKQPASKGFKSTIKQMLSKQQTKTQKPSKKSLSRPKSFAACENFYSGSVHEDKSENNNLSDINGNANNINNGFEAENKDIYLDGIKSSQIYTEYNGGMVDAFTEDYEESGSKNTIGIQISDSDMLEYSRLENDRKKGNRSSKLFRKISNSFIKQKISFESMLKGNNFGENESLKASAKAQGISKTQSLYFKPEKKEALKKHSDFYNMSINKLSKPKTKPEEFLNSSSTELPDRRRSLGYASFLKSQDGSEKSISPKTPANGSVVTNSSSNEKSSVNTVNGNNNTSISSQFLGNNQNLRHVSSESTIENTESVVDIVGQTRRGISVSNQISYDNSCIDEISSFTSMKNKHDIFHNSSLNSDLYLQSLPTGANFLNQNSSSTLISPKKIDDQNGVLSNKLESREQNGSNNEVFSRNFNPRSESINIHHRSNSSLVPFDFFGEFDNSKKNDFINTDICLSPMIMIDVDTIKSKINGDRSSKLEPVEKKTPSTTDGDQVRHSDILINSSVTHKEVAIDIPPPFIKNFSESPEIEWRDILVEAGLDHNYSSILGKLAFNEEFHNELTPLKKDNEQTSNGSTNTLERLIELDYTSELPSDIENNSLIVDADKAEDVNEVSGLEKLNFHAEEKSEGYDESEYGDDEMDNEGFDYSDNEEISVISNAVISELNAVQKAKPSLIYMKEASYRDINEDNNRESSDYSSHRIGIENNNVEKGHQPANNFKSSESENVEPIQNGEKKPVGLRFNDRVSVFETFDPLDYDRSGYPALKITAELAFEIKKELNEYKFYEMPVHKDSVIFTHYIL</sequence>
<dbReference type="PANTHER" id="PTHR12751">
    <property type="entry name" value="PHOSPHATASE AND ACTIN REGULATOR PHACTR"/>
    <property type="match status" value="1"/>
</dbReference>
<evidence type="ECO:0000256" key="1">
    <source>
        <dbReference type="SAM" id="MobiDB-lite"/>
    </source>
</evidence>
<organism evidence="2 3">
    <name type="scientific">Smittium culicis</name>
    <dbReference type="NCBI Taxonomy" id="133412"/>
    <lineage>
        <taxon>Eukaryota</taxon>
        <taxon>Fungi</taxon>
        <taxon>Fungi incertae sedis</taxon>
        <taxon>Zoopagomycota</taxon>
        <taxon>Kickxellomycotina</taxon>
        <taxon>Harpellomycetes</taxon>
        <taxon>Harpellales</taxon>
        <taxon>Legeriomycetaceae</taxon>
        <taxon>Smittium</taxon>
    </lineage>
</organism>
<dbReference type="GO" id="GO:0003779">
    <property type="term" value="F:actin binding"/>
    <property type="evidence" value="ECO:0007669"/>
    <property type="project" value="TreeGrafter"/>
</dbReference>